<comment type="caution">
    <text evidence="1">The sequence shown here is derived from an EMBL/GenBank/DDBJ whole genome shotgun (WGS) entry which is preliminary data.</text>
</comment>
<accession>A0A918TQM9</accession>
<dbReference type="EMBL" id="BMXI01000011">
    <property type="protein sequence ID" value="GHC58329.1"/>
    <property type="molecule type" value="Genomic_DNA"/>
</dbReference>
<reference evidence="1" key="2">
    <citation type="submission" date="2020-09" db="EMBL/GenBank/DDBJ databases">
        <authorList>
            <person name="Sun Q."/>
            <person name="Kim S."/>
        </authorList>
    </citation>
    <scope>NUCLEOTIDE SEQUENCE</scope>
    <source>
        <strain evidence="1">KCTC 12988</strain>
    </source>
</reference>
<dbReference type="AlphaFoldDB" id="A0A918TQM9"/>
<protein>
    <submittedName>
        <fullName evidence="1">Uncharacterized protein</fullName>
    </submittedName>
</protein>
<keyword evidence="2" id="KW-1185">Reference proteome</keyword>
<evidence type="ECO:0000313" key="2">
    <source>
        <dbReference type="Proteomes" id="UP000644507"/>
    </source>
</evidence>
<organism evidence="1 2">
    <name type="scientific">Roseibacillus persicicus</name>
    <dbReference type="NCBI Taxonomy" id="454148"/>
    <lineage>
        <taxon>Bacteria</taxon>
        <taxon>Pseudomonadati</taxon>
        <taxon>Verrucomicrobiota</taxon>
        <taxon>Verrucomicrobiia</taxon>
        <taxon>Verrucomicrobiales</taxon>
        <taxon>Verrucomicrobiaceae</taxon>
        <taxon>Roseibacillus</taxon>
    </lineage>
</organism>
<dbReference type="RefSeq" id="WP_189570694.1">
    <property type="nucleotide sequence ID" value="NZ_BMXI01000011.1"/>
</dbReference>
<dbReference type="Proteomes" id="UP000644507">
    <property type="component" value="Unassembled WGS sequence"/>
</dbReference>
<reference evidence="1" key="1">
    <citation type="journal article" date="2014" name="Int. J. Syst. Evol. Microbiol.">
        <title>Complete genome sequence of Corynebacterium casei LMG S-19264T (=DSM 44701T), isolated from a smear-ripened cheese.</title>
        <authorList>
            <consortium name="US DOE Joint Genome Institute (JGI-PGF)"/>
            <person name="Walter F."/>
            <person name="Albersmeier A."/>
            <person name="Kalinowski J."/>
            <person name="Ruckert C."/>
        </authorList>
    </citation>
    <scope>NUCLEOTIDE SEQUENCE</scope>
    <source>
        <strain evidence="1">KCTC 12988</strain>
    </source>
</reference>
<name>A0A918TQM9_9BACT</name>
<gene>
    <name evidence="1" type="ORF">GCM10007100_26600</name>
</gene>
<proteinExistence type="predicted"/>
<sequence>MDSLHDIEAGLERLMPRGLSEDSRVELESVIDEFCLSAEPTVSFWRKPYLWTSAVAAVVLLGAGGMFANKGPGQNAVAVLEASDAHFHSSGISVLEKRTWIDSGEDLGIQSLNEFGETRRGWSYSGVEEERVLHEDSGYEVILQREFDAELYAASSL</sequence>
<evidence type="ECO:0000313" key="1">
    <source>
        <dbReference type="EMBL" id="GHC58329.1"/>
    </source>
</evidence>